<feature type="domain" description="VTT" evidence="9">
    <location>
        <begin position="84"/>
        <end position="200"/>
    </location>
</feature>
<keyword evidence="5 7" id="KW-1133">Transmembrane helix</keyword>
<evidence type="ECO:0000256" key="4">
    <source>
        <dbReference type="ARBA" id="ARBA00022692"/>
    </source>
</evidence>
<dbReference type="EMBL" id="BAAAYG010000005">
    <property type="protein sequence ID" value="GAA3284914.1"/>
    <property type="molecule type" value="Genomic_DNA"/>
</dbReference>
<comment type="caution">
    <text evidence="10">The sequence shown here is derived from an EMBL/GenBank/DDBJ whole genome shotgun (WGS) entry which is preliminary data.</text>
</comment>
<dbReference type="InterPro" id="IPR032816">
    <property type="entry name" value="VTT_dom"/>
</dbReference>
<protein>
    <recommendedName>
        <fullName evidence="7">TVP38/TMEM64 family membrane protein</fullName>
    </recommendedName>
</protein>
<reference evidence="11" key="1">
    <citation type="journal article" date="2019" name="Int. J. Syst. Evol. Microbiol.">
        <title>The Global Catalogue of Microorganisms (GCM) 10K type strain sequencing project: providing services to taxonomists for standard genome sequencing and annotation.</title>
        <authorList>
            <consortium name="The Broad Institute Genomics Platform"/>
            <consortium name="The Broad Institute Genome Sequencing Center for Infectious Disease"/>
            <person name="Wu L."/>
            <person name="Ma J."/>
        </authorList>
    </citation>
    <scope>NUCLEOTIDE SEQUENCE [LARGE SCALE GENOMIC DNA]</scope>
    <source>
        <strain evidence="11">JCM 11483</strain>
    </source>
</reference>
<dbReference type="InterPro" id="IPR015414">
    <property type="entry name" value="TMEM64"/>
</dbReference>
<accession>A0ABP6RFV0</accession>
<evidence type="ECO:0000256" key="3">
    <source>
        <dbReference type="ARBA" id="ARBA00022475"/>
    </source>
</evidence>
<keyword evidence="4 7" id="KW-0812">Transmembrane</keyword>
<comment type="subcellular location">
    <subcellularLocation>
        <location evidence="1 7">Cell membrane</location>
        <topology evidence="1 7">Multi-pass membrane protein</topology>
    </subcellularLocation>
</comment>
<feature type="transmembrane region" description="Helical" evidence="7">
    <location>
        <begin position="67"/>
        <end position="97"/>
    </location>
</feature>
<evidence type="ECO:0000256" key="8">
    <source>
        <dbReference type="SAM" id="MobiDB-lite"/>
    </source>
</evidence>
<evidence type="ECO:0000259" key="9">
    <source>
        <dbReference type="Pfam" id="PF09335"/>
    </source>
</evidence>
<evidence type="ECO:0000313" key="11">
    <source>
        <dbReference type="Proteomes" id="UP001501736"/>
    </source>
</evidence>
<feature type="region of interest" description="Disordered" evidence="8">
    <location>
        <begin position="1"/>
        <end position="21"/>
    </location>
</feature>
<organism evidence="10 11">
    <name type="scientific">Nesterenkonia halobia</name>
    <dbReference type="NCBI Taxonomy" id="37922"/>
    <lineage>
        <taxon>Bacteria</taxon>
        <taxon>Bacillati</taxon>
        <taxon>Actinomycetota</taxon>
        <taxon>Actinomycetes</taxon>
        <taxon>Micrococcales</taxon>
        <taxon>Micrococcaceae</taxon>
        <taxon>Nesterenkonia</taxon>
    </lineage>
</organism>
<dbReference type="PANTHER" id="PTHR12677">
    <property type="entry name" value="GOLGI APPARATUS MEMBRANE PROTEIN TVP38-RELATED"/>
    <property type="match status" value="1"/>
</dbReference>
<keyword evidence="11" id="KW-1185">Reference proteome</keyword>
<feature type="transmembrane region" description="Helical" evidence="7">
    <location>
        <begin position="209"/>
        <end position="228"/>
    </location>
</feature>
<evidence type="ECO:0000256" key="5">
    <source>
        <dbReference type="ARBA" id="ARBA00022989"/>
    </source>
</evidence>
<sequence>MDRTSDDAGDVARPTPDAAAPAGPRWGVWARNVLLVLLLLAMLWLAVNVRLPSVDELQRRLEGLGGVAWIAFAGLYALVAMTPIPVTIMAITGGLLFGVIEGSLLSVVGVLLGSWGAYWLARALGRSTVRRLLGVHAATVERHLEDAGFAGLCVLRLMPGVPYWPVNYGAGAFGVPQRTFLVAGLVSTLPGQVSLVSVGAFIADPSVVPGVWVVCTWALVIGMTVWAWRSWTGASSRSLPGERRRAG</sequence>
<comment type="similarity">
    <text evidence="2 7">Belongs to the TVP38/TMEM64 family.</text>
</comment>
<keyword evidence="3 7" id="KW-1003">Cell membrane</keyword>
<dbReference type="Proteomes" id="UP001501736">
    <property type="component" value="Unassembled WGS sequence"/>
</dbReference>
<dbReference type="RefSeq" id="WP_344720103.1">
    <property type="nucleotide sequence ID" value="NZ_BAAAYG010000005.1"/>
</dbReference>
<feature type="transmembrane region" description="Helical" evidence="7">
    <location>
        <begin position="180"/>
        <end position="203"/>
    </location>
</feature>
<proteinExistence type="inferred from homology"/>
<evidence type="ECO:0000256" key="2">
    <source>
        <dbReference type="ARBA" id="ARBA00008640"/>
    </source>
</evidence>
<dbReference type="Pfam" id="PF09335">
    <property type="entry name" value="VTT_dom"/>
    <property type="match status" value="1"/>
</dbReference>
<dbReference type="PANTHER" id="PTHR12677:SF59">
    <property type="entry name" value="GOLGI APPARATUS MEMBRANE PROTEIN TVP38-RELATED"/>
    <property type="match status" value="1"/>
</dbReference>
<evidence type="ECO:0000256" key="7">
    <source>
        <dbReference type="RuleBase" id="RU366058"/>
    </source>
</evidence>
<evidence type="ECO:0000256" key="6">
    <source>
        <dbReference type="ARBA" id="ARBA00023136"/>
    </source>
</evidence>
<keyword evidence="6 7" id="KW-0472">Membrane</keyword>
<name>A0ABP6RFV0_9MICC</name>
<feature type="transmembrane region" description="Helical" evidence="7">
    <location>
        <begin position="103"/>
        <end position="121"/>
    </location>
</feature>
<gene>
    <name evidence="10" type="ORF">GCM10020260_16440</name>
</gene>
<evidence type="ECO:0000256" key="1">
    <source>
        <dbReference type="ARBA" id="ARBA00004651"/>
    </source>
</evidence>
<evidence type="ECO:0000313" key="10">
    <source>
        <dbReference type="EMBL" id="GAA3284914.1"/>
    </source>
</evidence>
<feature type="transmembrane region" description="Helical" evidence="7">
    <location>
        <begin position="28"/>
        <end position="47"/>
    </location>
</feature>